<dbReference type="RefSeq" id="WP_089906848.1">
    <property type="nucleotide sequence ID" value="NZ_FOBB01000001.1"/>
</dbReference>
<accession>A0A1H7JL21</accession>
<dbReference type="AlphaFoldDB" id="A0A1H7JL21"/>
<evidence type="ECO:0000313" key="2">
    <source>
        <dbReference type="EMBL" id="SEK75232.1"/>
    </source>
</evidence>
<evidence type="ECO:0000259" key="1">
    <source>
        <dbReference type="Pfam" id="PF01882"/>
    </source>
</evidence>
<dbReference type="OrthoDB" id="9776116at2"/>
<proteinExistence type="predicted"/>
<name>A0A1H7JL21_9BACT</name>
<dbReference type="Gene3D" id="3.40.50.410">
    <property type="entry name" value="von Willebrand factor, type A domain"/>
    <property type="match status" value="1"/>
</dbReference>
<dbReference type="InterPro" id="IPR036465">
    <property type="entry name" value="vWFA_dom_sf"/>
</dbReference>
<dbReference type="PANTHER" id="PTHR33608">
    <property type="entry name" value="BLL2464 PROTEIN"/>
    <property type="match status" value="1"/>
</dbReference>
<dbReference type="EMBL" id="FOBB01000001">
    <property type="protein sequence ID" value="SEK75232.1"/>
    <property type="molecule type" value="Genomic_DNA"/>
</dbReference>
<reference evidence="2 3" key="1">
    <citation type="submission" date="2016-10" db="EMBL/GenBank/DDBJ databases">
        <authorList>
            <person name="de Groot N.N."/>
        </authorList>
    </citation>
    <scope>NUCLEOTIDE SEQUENCE [LARGE SCALE GENOMIC DNA]</scope>
    <source>
        <strain evidence="2 3">DSM 21039</strain>
    </source>
</reference>
<dbReference type="SUPFAM" id="SSF53300">
    <property type="entry name" value="vWA-like"/>
    <property type="match status" value="1"/>
</dbReference>
<dbReference type="PANTHER" id="PTHR33608:SF7">
    <property type="entry name" value="DUF58 DOMAIN-CONTAINING PROTEIN"/>
    <property type="match status" value="1"/>
</dbReference>
<organism evidence="2 3">
    <name type="scientific">Chitinophaga rupis</name>
    <dbReference type="NCBI Taxonomy" id="573321"/>
    <lineage>
        <taxon>Bacteria</taxon>
        <taxon>Pseudomonadati</taxon>
        <taxon>Bacteroidota</taxon>
        <taxon>Chitinophagia</taxon>
        <taxon>Chitinophagales</taxon>
        <taxon>Chitinophagaceae</taxon>
        <taxon>Chitinophaga</taxon>
    </lineage>
</organism>
<sequence>MSRPLLDPATLSAIKDLSLVARTVIDGFMAGLNRSQVKGTGLEFSQYRSYQPGDDLRWLDWKMYARSDRYYIRESEMETSISVRILIDASNSMNHRDGPLAKMDYARYLAAALAYLAYMQGDAIGLYIFQDGQLFSLPSRKDPQHLSRIFYQLENIQAAGKFTEPLQYKQLFTGERRKELLIFITDMYQQQGEISGLLSSLAALQHELIVFHLIGKNELDLDFAGYTTLQDLETGKTVSINSAEMKKAYTEKLQQYLAATRMQLLEQQIFYRLISTDQPLDKALRDFLNQRQKSLT</sequence>
<feature type="domain" description="DUF58" evidence="1">
    <location>
        <begin position="46"/>
        <end position="252"/>
    </location>
</feature>
<evidence type="ECO:0000313" key="3">
    <source>
        <dbReference type="Proteomes" id="UP000198984"/>
    </source>
</evidence>
<gene>
    <name evidence="2" type="ORF">SAMN04488505_101822</name>
</gene>
<dbReference type="STRING" id="573321.SAMN04488505_101822"/>
<dbReference type="InterPro" id="IPR002881">
    <property type="entry name" value="DUF58"/>
</dbReference>
<dbReference type="Proteomes" id="UP000198984">
    <property type="component" value="Unassembled WGS sequence"/>
</dbReference>
<protein>
    <recommendedName>
        <fullName evidence="1">DUF58 domain-containing protein</fullName>
    </recommendedName>
</protein>
<keyword evidence="3" id="KW-1185">Reference proteome</keyword>
<dbReference type="Pfam" id="PF01882">
    <property type="entry name" value="DUF58"/>
    <property type="match status" value="1"/>
</dbReference>